<sequence length="75" mass="7932">MSSATWLQPSQAGLDAARVSIPGMGEYKTTHFNGVSFGINDKRDGLQAIALFDLPDVDVPTVSTPQACDPTQASH</sequence>
<reference evidence="1 3" key="3">
    <citation type="journal article" date="2015" name="BMC Genomics">
        <title>Sex and parasites: genomic and transcriptomic analysis of Microbotryum lychnidis-dioicae, the biotrophic and plant-castrating anther smut fungus.</title>
        <authorList>
            <person name="Perlin M.H."/>
            <person name="Amselem J."/>
            <person name="Fontanillas E."/>
            <person name="Toh S.S."/>
            <person name="Chen Z."/>
            <person name="Goldberg J."/>
            <person name="Duplessis S."/>
            <person name="Henrissat B."/>
            <person name="Young S."/>
            <person name="Zeng Q."/>
            <person name="Aguileta G."/>
            <person name="Petit E."/>
            <person name="Badouin H."/>
            <person name="Andrews J."/>
            <person name="Razeeq D."/>
            <person name="Gabaldon T."/>
            <person name="Quesneville H."/>
            <person name="Giraud T."/>
            <person name="Hood M.E."/>
            <person name="Schultz D.J."/>
            <person name="Cuomo C.A."/>
        </authorList>
    </citation>
    <scope>NUCLEOTIDE SEQUENCE [LARGE SCALE GENOMIC DNA]</scope>
    <source>
        <strain evidence="3">p1A1 Lamole</strain>
        <strain evidence="1">P1A1 Lamole</strain>
    </source>
</reference>
<gene>
    <name evidence="1" type="ORF">MVLG_04454</name>
</gene>
<reference evidence="1" key="2">
    <citation type="submission" date="2010-11" db="EMBL/GenBank/DDBJ databases">
        <authorList>
            <consortium name="The Broad Institute Genome Sequencing Platform"/>
            <person name="Earl A."/>
            <person name="Ward D."/>
            <person name="Feldgarden M."/>
            <person name="Gevers D."/>
            <person name="Butler R."/>
            <person name="Young S.K."/>
            <person name="Zeng Q."/>
            <person name="Gargeya S."/>
            <person name="Fitzgerald M."/>
            <person name="Haas B."/>
            <person name="Abouelleil A."/>
            <person name="Alvarado L."/>
            <person name="Arachchi H.M."/>
            <person name="Berlin A."/>
            <person name="Brown A."/>
            <person name="Chapman S.B."/>
            <person name="Chen Z."/>
            <person name="Dunbar C."/>
            <person name="Freedman E."/>
            <person name="Gearin G."/>
            <person name="Gellesch M."/>
            <person name="Goldberg J."/>
            <person name="Griggs A."/>
            <person name="Gujja S."/>
            <person name="Heilman E."/>
            <person name="Heiman D."/>
            <person name="Howarth C."/>
            <person name="Larson L."/>
            <person name="Lui A."/>
            <person name="MacDonald P.J.P."/>
            <person name="Mehta T."/>
            <person name="Montmayeur A."/>
            <person name="Murphy C."/>
            <person name="Neiman D."/>
            <person name="Pearson M."/>
            <person name="Priest M."/>
            <person name="Roberts A."/>
            <person name="Saif S."/>
            <person name="Shea T."/>
            <person name="Shenoy N."/>
            <person name="Sisk P."/>
            <person name="Stolte C."/>
            <person name="Sykes S."/>
            <person name="White J."/>
            <person name="Yandava C."/>
            <person name="Wortman J."/>
            <person name="Nusbaum C."/>
            <person name="Birren B."/>
        </authorList>
    </citation>
    <scope>NUCLEOTIDE SEQUENCE</scope>
    <source>
        <strain evidence="1">P1A1 Lamole</strain>
    </source>
</reference>
<proteinExistence type="predicted"/>
<dbReference type="HOGENOM" id="CLU_2672952_0_0_1"/>
<reference evidence="2" key="4">
    <citation type="submission" date="2015-06" db="UniProtKB">
        <authorList>
            <consortium name="EnsemblFungi"/>
        </authorList>
    </citation>
    <scope>IDENTIFICATION</scope>
</reference>
<evidence type="ECO:0000313" key="2">
    <source>
        <dbReference type="EnsemblFungi" id="MVLG_04454T0"/>
    </source>
</evidence>
<dbReference type="Proteomes" id="UP000017200">
    <property type="component" value="Unassembled WGS sequence"/>
</dbReference>
<dbReference type="AlphaFoldDB" id="U5HBA0"/>
<dbReference type="InParanoid" id="U5HBA0"/>
<reference evidence="3" key="1">
    <citation type="submission" date="2010-11" db="EMBL/GenBank/DDBJ databases">
        <title>The genome sequence of Microbotryum violaceum strain p1A1 Lamole.</title>
        <authorList>
            <person name="Cuomo C."/>
            <person name="Perlin M."/>
            <person name="Young S.K."/>
            <person name="Zeng Q."/>
            <person name="Gargeya S."/>
            <person name="Alvarado L."/>
            <person name="Berlin A."/>
            <person name="Chapman S.B."/>
            <person name="Chen Z."/>
            <person name="Freedman E."/>
            <person name="Gellesch M."/>
            <person name="Goldberg J."/>
            <person name="Griggs A."/>
            <person name="Gujja S."/>
            <person name="Heilman E."/>
            <person name="Heiman D."/>
            <person name="Howarth C."/>
            <person name="Mehta T."/>
            <person name="Neiman D."/>
            <person name="Pearson M."/>
            <person name="Roberts A."/>
            <person name="Saif S."/>
            <person name="Shea T."/>
            <person name="Shenoy N."/>
            <person name="Sisk P."/>
            <person name="Stolte C."/>
            <person name="Sykes S."/>
            <person name="White J."/>
            <person name="Yandava C."/>
            <person name="Haas B."/>
            <person name="Nusbaum C."/>
            <person name="Birren B."/>
        </authorList>
    </citation>
    <scope>NUCLEOTIDE SEQUENCE [LARGE SCALE GENOMIC DNA]</scope>
    <source>
        <strain evidence="3">p1A1 Lamole</strain>
    </source>
</reference>
<dbReference type="EnsemblFungi" id="MVLG_04454T0">
    <property type="protein sequence ID" value="MVLG_04454T0"/>
    <property type="gene ID" value="MVLG_04454"/>
</dbReference>
<organism evidence="1">
    <name type="scientific">Microbotryum lychnidis-dioicae (strain p1A1 Lamole / MvSl-1064)</name>
    <name type="common">Anther smut fungus</name>
    <dbReference type="NCBI Taxonomy" id="683840"/>
    <lineage>
        <taxon>Eukaryota</taxon>
        <taxon>Fungi</taxon>
        <taxon>Dikarya</taxon>
        <taxon>Basidiomycota</taxon>
        <taxon>Pucciniomycotina</taxon>
        <taxon>Microbotryomycetes</taxon>
        <taxon>Microbotryales</taxon>
        <taxon>Microbotryaceae</taxon>
        <taxon>Microbotryum</taxon>
    </lineage>
</organism>
<evidence type="ECO:0000313" key="1">
    <source>
        <dbReference type="EMBL" id="KDE05111.1"/>
    </source>
</evidence>
<accession>U5HBA0</accession>
<evidence type="ECO:0000313" key="3">
    <source>
        <dbReference type="Proteomes" id="UP000017200"/>
    </source>
</evidence>
<keyword evidence="3" id="KW-1185">Reference proteome</keyword>
<dbReference type="EMBL" id="GL541692">
    <property type="protein sequence ID" value="KDE05111.1"/>
    <property type="molecule type" value="Genomic_DNA"/>
</dbReference>
<name>U5HBA0_USTV1</name>
<dbReference type="EMBL" id="AEIJ01000435">
    <property type="status" value="NOT_ANNOTATED_CDS"/>
    <property type="molecule type" value="Genomic_DNA"/>
</dbReference>
<protein>
    <submittedName>
        <fullName evidence="1 2">Uncharacterized protein</fullName>
    </submittedName>
</protein>